<dbReference type="InterPro" id="IPR035909">
    <property type="entry name" value="CheB_C"/>
</dbReference>
<dbReference type="InterPro" id="IPR000673">
    <property type="entry name" value="Sig_transdc_resp-reg_Me-estase"/>
</dbReference>
<name>A0ABY4T2N2_9GAMM</name>
<evidence type="ECO:0000256" key="4">
    <source>
        <dbReference type="PROSITE-ProRule" id="PRU00050"/>
    </source>
</evidence>
<evidence type="ECO:0000313" key="6">
    <source>
        <dbReference type="EMBL" id="URL57555.1"/>
    </source>
</evidence>
<sequence length="599" mass="62950">MVDREATVALLFDDASLSAHLRDALVAQGARIVYESDLRSFAPAELVGSSADVVVVDLDDPSDDDLDRLYDTVEGGHPRLVFNDADASRKLEGWDRARWARHLAAKLVGEIALDPPRPEDARAIEPRIAPLASAAAPVEVPLDEPLSEDLSLIGSHDYAETPSSANDLDGELHDDAGTETETFEAFAFSADEPSSTDETAFVLDDVPDRAGEALDELAFSTPQLDGAGDEDDVPPADLAAELEALLAETPEGPLDTDGIDMVPSSPVELTELASLDLSGFELVEEAPAPTPEPEPGFNAADFSLASLDDDAAANVATPPIEIEGRATEYVPPPVPEWDLVDHDTVVVEPVNKPDPAAFGIETISAAEYLAQDVVDDGTHGLEAGLTLELVSMEEAVAPRTDGDFAHEMFLEANARAVRRVIALGGARESETAIANFLAALPERVPGVLLVAAHHADDPTAFAQRLGPRARVAADRAHTAHGECLVVPRGSHVQIRRDGSVTVREDGSAMASTGPSIDGILSTLAGGFGADALAIVFAGHGSDGIAGAQAVYDAGGRVWVETVAVEHEAGHIVTGIREERVADFAGDAHALAQKLVEEFP</sequence>
<accession>A0ABY4T2N2</accession>
<dbReference type="Proteomes" id="UP001056681">
    <property type="component" value="Chromosome"/>
</dbReference>
<protein>
    <recommendedName>
        <fullName evidence="2">protein-glutamate methylesterase</fullName>
        <ecNumber evidence="2">3.1.1.61</ecNumber>
    </recommendedName>
</protein>
<feature type="domain" description="CheB-type methylesterase" evidence="5">
    <location>
        <begin position="414"/>
        <end position="580"/>
    </location>
</feature>
<gene>
    <name evidence="6" type="ORF">IM816_13100</name>
</gene>
<proteinExistence type="predicted"/>
<dbReference type="EMBL" id="CP063231">
    <property type="protein sequence ID" value="URL57555.1"/>
    <property type="molecule type" value="Genomic_DNA"/>
</dbReference>
<evidence type="ECO:0000259" key="5">
    <source>
        <dbReference type="PROSITE" id="PS50122"/>
    </source>
</evidence>
<reference evidence="6" key="1">
    <citation type="submission" date="2020-10" db="EMBL/GenBank/DDBJ databases">
        <title>Whole-genome sequence of Luteibacter sp. EIF3.</title>
        <authorList>
            <person name="Friedrich I."/>
            <person name="Hertel R."/>
            <person name="Daniel R."/>
        </authorList>
    </citation>
    <scope>NUCLEOTIDE SEQUENCE</scope>
    <source>
        <strain evidence="6">EIF3</strain>
    </source>
</reference>
<keyword evidence="1" id="KW-0378">Hydrolase</keyword>
<keyword evidence="7" id="KW-1185">Reference proteome</keyword>
<evidence type="ECO:0000256" key="2">
    <source>
        <dbReference type="ARBA" id="ARBA00039140"/>
    </source>
</evidence>
<evidence type="ECO:0000313" key="7">
    <source>
        <dbReference type="Proteomes" id="UP001056681"/>
    </source>
</evidence>
<evidence type="ECO:0000256" key="3">
    <source>
        <dbReference type="ARBA" id="ARBA00048267"/>
    </source>
</evidence>
<dbReference type="Gene3D" id="3.40.50.180">
    <property type="entry name" value="Methylesterase CheB, C-terminal domain"/>
    <property type="match status" value="1"/>
</dbReference>
<comment type="catalytic activity">
    <reaction evidence="3">
        <text>[protein]-L-glutamate 5-O-methyl ester + H2O = L-glutamyl-[protein] + methanol + H(+)</text>
        <dbReference type="Rhea" id="RHEA:23236"/>
        <dbReference type="Rhea" id="RHEA-COMP:10208"/>
        <dbReference type="Rhea" id="RHEA-COMP:10311"/>
        <dbReference type="ChEBI" id="CHEBI:15377"/>
        <dbReference type="ChEBI" id="CHEBI:15378"/>
        <dbReference type="ChEBI" id="CHEBI:17790"/>
        <dbReference type="ChEBI" id="CHEBI:29973"/>
        <dbReference type="ChEBI" id="CHEBI:82795"/>
        <dbReference type="EC" id="3.1.1.61"/>
    </reaction>
</comment>
<dbReference type="SUPFAM" id="SSF52738">
    <property type="entry name" value="Methylesterase CheB, C-terminal domain"/>
    <property type="match status" value="1"/>
</dbReference>
<dbReference type="PANTHER" id="PTHR42872:SF6">
    <property type="entry name" value="PROTEIN-GLUTAMATE METHYLESTERASE_PROTEIN-GLUTAMINE GLUTAMINASE"/>
    <property type="match status" value="1"/>
</dbReference>
<dbReference type="Pfam" id="PF01339">
    <property type="entry name" value="CheB_methylest"/>
    <property type="match status" value="1"/>
</dbReference>
<comment type="caution">
    <text evidence="4">Lacks conserved residue(s) required for the propagation of feature annotation.</text>
</comment>
<dbReference type="PANTHER" id="PTHR42872">
    <property type="entry name" value="PROTEIN-GLUTAMATE METHYLESTERASE/PROTEIN-GLUTAMINE GLUTAMINASE"/>
    <property type="match status" value="1"/>
</dbReference>
<dbReference type="EC" id="3.1.1.61" evidence="2"/>
<dbReference type="PROSITE" id="PS50122">
    <property type="entry name" value="CHEB"/>
    <property type="match status" value="1"/>
</dbReference>
<evidence type="ECO:0000256" key="1">
    <source>
        <dbReference type="ARBA" id="ARBA00022801"/>
    </source>
</evidence>
<organism evidence="6 7">
    <name type="scientific">Luteibacter flocculans</name>
    <dbReference type="NCBI Taxonomy" id="2780091"/>
    <lineage>
        <taxon>Bacteria</taxon>
        <taxon>Pseudomonadati</taxon>
        <taxon>Pseudomonadota</taxon>
        <taxon>Gammaproteobacteria</taxon>
        <taxon>Lysobacterales</taxon>
        <taxon>Rhodanobacteraceae</taxon>
        <taxon>Luteibacter</taxon>
    </lineage>
</organism>